<dbReference type="SUPFAM" id="SSF54928">
    <property type="entry name" value="RNA-binding domain, RBD"/>
    <property type="match status" value="1"/>
</dbReference>
<evidence type="ECO:0000256" key="3">
    <source>
        <dbReference type="SAM" id="MobiDB-lite"/>
    </source>
</evidence>
<dbReference type="PANTHER" id="PTHR15241:SF304">
    <property type="entry name" value="RRM DOMAIN-CONTAINING PROTEIN"/>
    <property type="match status" value="1"/>
</dbReference>
<dbReference type="InterPro" id="IPR012677">
    <property type="entry name" value="Nucleotide-bd_a/b_plait_sf"/>
</dbReference>
<feature type="domain" description="RRM" evidence="4">
    <location>
        <begin position="56"/>
        <end position="135"/>
    </location>
</feature>
<dbReference type="GO" id="GO:0003723">
    <property type="term" value="F:RNA binding"/>
    <property type="evidence" value="ECO:0007669"/>
    <property type="project" value="UniProtKB-UniRule"/>
</dbReference>
<proteinExistence type="predicted"/>
<evidence type="ECO:0000256" key="1">
    <source>
        <dbReference type="ARBA" id="ARBA00022884"/>
    </source>
</evidence>
<dbReference type="PANTHER" id="PTHR15241">
    <property type="entry name" value="TRANSFORMER-2-RELATED"/>
    <property type="match status" value="1"/>
</dbReference>
<dbReference type="Pfam" id="PF12937">
    <property type="entry name" value="F-box-like"/>
    <property type="match status" value="1"/>
</dbReference>
<dbReference type="SMART" id="SM00256">
    <property type="entry name" value="FBOX"/>
    <property type="match status" value="1"/>
</dbReference>
<dbReference type="Gene3D" id="3.30.70.330">
    <property type="match status" value="1"/>
</dbReference>
<dbReference type="Gene3D" id="3.80.10.10">
    <property type="entry name" value="Ribonuclease Inhibitor"/>
    <property type="match status" value="1"/>
</dbReference>
<keyword evidence="1 2" id="KW-0694">RNA-binding</keyword>
<dbReference type="EMBL" id="JACEEZ010026245">
    <property type="protein sequence ID" value="KAG0693831.1"/>
    <property type="molecule type" value="Genomic_DNA"/>
</dbReference>
<dbReference type="AlphaFoldDB" id="A0A8J8WE38"/>
<dbReference type="InterPro" id="IPR001810">
    <property type="entry name" value="F-box_dom"/>
</dbReference>
<reference evidence="5" key="1">
    <citation type="submission" date="2020-07" db="EMBL/GenBank/DDBJ databases">
        <title>The High-quality genome of the commercially important snow crab, Chionoecetes opilio.</title>
        <authorList>
            <person name="Jeong J.-H."/>
            <person name="Ryu S."/>
        </authorList>
    </citation>
    <scope>NUCLEOTIDE SEQUENCE</scope>
    <source>
        <strain evidence="5">MADBK_172401_WGS</strain>
        <tissue evidence="5">Digestive gland</tissue>
    </source>
</reference>
<evidence type="ECO:0000256" key="2">
    <source>
        <dbReference type="PROSITE-ProRule" id="PRU00176"/>
    </source>
</evidence>
<comment type="caution">
    <text evidence="5">The sequence shown here is derived from an EMBL/GenBank/DDBJ whole genome shotgun (WGS) entry which is preliminary data.</text>
</comment>
<dbReference type="SMART" id="SM00360">
    <property type="entry name" value="RRM"/>
    <property type="match status" value="1"/>
</dbReference>
<evidence type="ECO:0000313" key="6">
    <source>
        <dbReference type="Proteomes" id="UP000770661"/>
    </source>
</evidence>
<accession>A0A8J8WE38</accession>
<dbReference type="InterPro" id="IPR032675">
    <property type="entry name" value="LRR_dom_sf"/>
</dbReference>
<dbReference type="Gene3D" id="1.20.1280.50">
    <property type="match status" value="1"/>
</dbReference>
<keyword evidence="6" id="KW-1185">Reference proteome</keyword>
<dbReference type="PROSITE" id="PS50102">
    <property type="entry name" value="RRM"/>
    <property type="match status" value="1"/>
</dbReference>
<gene>
    <name evidence="5" type="primary">SKP2A</name>
    <name evidence="5" type="ORF">GWK47_027372</name>
</gene>
<dbReference type="SUPFAM" id="SSF81383">
    <property type="entry name" value="F-box domain"/>
    <property type="match status" value="1"/>
</dbReference>
<evidence type="ECO:0000259" key="4">
    <source>
        <dbReference type="PROSITE" id="PS50102"/>
    </source>
</evidence>
<feature type="compositionally biased region" description="Basic residues" evidence="3">
    <location>
        <begin position="23"/>
        <end position="39"/>
    </location>
</feature>
<dbReference type="InterPro" id="IPR036047">
    <property type="entry name" value="F-box-like_dom_sf"/>
</dbReference>
<dbReference type="Proteomes" id="UP000770661">
    <property type="component" value="Unassembled WGS sequence"/>
</dbReference>
<dbReference type="SUPFAM" id="SSF52047">
    <property type="entry name" value="RNI-like"/>
    <property type="match status" value="1"/>
</dbReference>
<sequence>MNCEGGSGCIGLTGGGGGGAKGRGGHGRGAQRSRGRGRGRAAGGPMHIPDDLVDPCKVFVSNLRPQVSVAMLQEALSHYAAVEKVTIIKDKNTKRSKGYGFVKVKTQEDVARLLALCDADRYIQGREMTLQVAKKKISLPGDDSYVRRPLPDREFDLSPPDPALPSAHRLVDDVMFKILSYLPIRVVVRCEGVCRRWQMLVHRHFSKMTNLEINEEALEISPPFTKGIISKLLILSGPNLRALKVQRTDFATRQNILKIISQLCPVLEHLDVTKARGINFVHISKLAQGCRHIKAFIARNCVDFDEKALHQLLVSYPQLERLNVAGTAVYGKNFNLLPTTIKELCIERIPDLCHKKKKITEIADKCPNIEVLEMKECMLSKSDLEYFGTHCHHLTKLSVYMPSIDATKALASFKKLKDLTLVCDMVDMPTLFGGLRNMETLSLETRDIVNEEADFSVLEKLKVLKLNQALLSLTSLLTLTKCKHLEELHLFRCYSLPHEVLFSILKGCPRMKRVACPSLQLDPGFVTTLDDILRSRPGKLTIEARDTGVHLSDVQYDKKKLAFEHTRDLPFLFDPFSYDSDDSDYSDNSFNTSWYDSEMDFADHYLFDDDFHSDLLDAAVMLAAWNVEEPDLVWSV</sequence>
<evidence type="ECO:0000313" key="5">
    <source>
        <dbReference type="EMBL" id="KAG0693831.1"/>
    </source>
</evidence>
<feature type="region of interest" description="Disordered" evidence="3">
    <location>
        <begin position="14"/>
        <end position="47"/>
    </location>
</feature>
<dbReference type="InterPro" id="IPR035979">
    <property type="entry name" value="RBD_domain_sf"/>
</dbReference>
<dbReference type="InterPro" id="IPR000504">
    <property type="entry name" value="RRM_dom"/>
</dbReference>
<dbReference type="OrthoDB" id="6370080at2759"/>
<dbReference type="Pfam" id="PF00076">
    <property type="entry name" value="RRM_1"/>
    <property type="match status" value="1"/>
</dbReference>
<protein>
    <submittedName>
        <fullName evidence="5">F-box protein SKP2A</fullName>
    </submittedName>
</protein>
<name>A0A8J8WE38_CHIOP</name>
<organism evidence="5 6">
    <name type="scientific">Chionoecetes opilio</name>
    <name type="common">Atlantic snow crab</name>
    <name type="synonym">Cancer opilio</name>
    <dbReference type="NCBI Taxonomy" id="41210"/>
    <lineage>
        <taxon>Eukaryota</taxon>
        <taxon>Metazoa</taxon>
        <taxon>Ecdysozoa</taxon>
        <taxon>Arthropoda</taxon>
        <taxon>Crustacea</taxon>
        <taxon>Multicrustacea</taxon>
        <taxon>Malacostraca</taxon>
        <taxon>Eumalacostraca</taxon>
        <taxon>Eucarida</taxon>
        <taxon>Decapoda</taxon>
        <taxon>Pleocyemata</taxon>
        <taxon>Brachyura</taxon>
        <taxon>Eubrachyura</taxon>
        <taxon>Majoidea</taxon>
        <taxon>Majidae</taxon>
        <taxon>Chionoecetes</taxon>
    </lineage>
</organism>